<accession>A0A1M7YNL3</accession>
<sequence>MGFWSTSLYGNDTTCDVRDRYIKYLQDGLGNTEAYERIMNDYKKMIDDEEEALFWFALAETQWKTGRLMPEVREKALYWIENAGGLEGWEESPKGALGWTKTLEKLKTKLQSPMPKEKKFRKPVLPDKNPWEMYDMYVFQMHGWRDRDPEYSGKYIVLHKVGEIRDTTSLTGKTMVLQIYDRMFDSIPSIEDLKQLRILPLDFPQRPSIEKTGIIMCVSLLQYNNKEYPSEYLTYLGNVPHPSNTCRRLTEWGWYTFNCTWEFMDRWKDIEYDTVSEGVYEYHPLKAK</sequence>
<dbReference type="Proteomes" id="UP000184612">
    <property type="component" value="Unassembled WGS sequence"/>
</dbReference>
<keyword evidence="2" id="KW-1185">Reference proteome</keyword>
<reference evidence="1 2" key="1">
    <citation type="submission" date="2016-12" db="EMBL/GenBank/DDBJ databases">
        <authorList>
            <person name="Song W.-J."/>
            <person name="Kurnit D.M."/>
        </authorList>
    </citation>
    <scope>NUCLEOTIDE SEQUENCE [LARGE SCALE GENOMIC DNA]</scope>
    <source>
        <strain evidence="1 2">DSM 12503</strain>
    </source>
</reference>
<organism evidence="1 2">
    <name type="scientific">Anaerocolumna xylanovorans DSM 12503</name>
    <dbReference type="NCBI Taxonomy" id="1121345"/>
    <lineage>
        <taxon>Bacteria</taxon>
        <taxon>Bacillati</taxon>
        <taxon>Bacillota</taxon>
        <taxon>Clostridia</taxon>
        <taxon>Lachnospirales</taxon>
        <taxon>Lachnospiraceae</taxon>
        <taxon>Anaerocolumna</taxon>
    </lineage>
</organism>
<evidence type="ECO:0000313" key="1">
    <source>
        <dbReference type="EMBL" id="SHO54185.1"/>
    </source>
</evidence>
<dbReference type="EMBL" id="FRFD01000018">
    <property type="protein sequence ID" value="SHO54185.1"/>
    <property type="molecule type" value="Genomic_DNA"/>
</dbReference>
<proteinExistence type="predicted"/>
<dbReference type="RefSeq" id="WP_073591237.1">
    <property type="nucleotide sequence ID" value="NZ_FRFD01000018.1"/>
</dbReference>
<dbReference type="STRING" id="1121345.SAMN02745217_04640"/>
<dbReference type="OrthoDB" id="362700at2"/>
<protein>
    <submittedName>
        <fullName evidence="1">Uncharacterized protein</fullName>
    </submittedName>
</protein>
<name>A0A1M7YNL3_9FIRM</name>
<gene>
    <name evidence="1" type="ORF">SAMN02745217_04640</name>
</gene>
<dbReference type="AlphaFoldDB" id="A0A1M7YNL3"/>
<evidence type="ECO:0000313" key="2">
    <source>
        <dbReference type="Proteomes" id="UP000184612"/>
    </source>
</evidence>